<protein>
    <submittedName>
        <fullName evidence="1">Uncharacterized protein</fullName>
    </submittedName>
</protein>
<name>A0A1W6KFX3_9GAMM</name>
<dbReference type="GeneID" id="77258208"/>
<dbReference type="RefSeq" id="WP_085682282.1">
    <property type="nucleotide sequence ID" value="NZ_CP020932.1"/>
</dbReference>
<gene>
    <name evidence="1" type="ORF">MARSALSMR5_04318</name>
</gene>
<dbReference type="EMBL" id="CP020932">
    <property type="protein sequence ID" value="ARM86335.1"/>
    <property type="molecule type" value="Genomic_DNA"/>
</dbReference>
<accession>A0A1W6KFX3</accession>
<evidence type="ECO:0000313" key="1">
    <source>
        <dbReference type="EMBL" id="ARM86335.1"/>
    </source>
</evidence>
<geneLocation type="plasmid" evidence="2">
    <name>psmr5</name>
</geneLocation>
<evidence type="ECO:0000313" key="2">
    <source>
        <dbReference type="Proteomes" id="UP000193100"/>
    </source>
</evidence>
<reference evidence="1 2" key="1">
    <citation type="submission" date="2017-04" db="EMBL/GenBank/DDBJ databases">
        <title>Genome Sequence of Marinobacter salarius strain SMR5 Isolated from a culture of the Diatom Skeletonema marinoi.</title>
        <authorList>
            <person name="Topel M."/>
            <person name="Pinder M.I.M."/>
            <person name="Johansson O.N."/>
            <person name="Kourtchenko O."/>
            <person name="Godhe A."/>
            <person name="Clarke A.K."/>
        </authorList>
    </citation>
    <scope>NUCLEOTIDE SEQUENCE [LARGE SCALE GENOMIC DNA]</scope>
    <source>
        <strain evidence="1 2">SMR5</strain>
        <plasmid evidence="2">Plasmid psmr5</plasmid>
    </source>
</reference>
<organism evidence="1 2">
    <name type="scientific">Marinobacter salarius</name>
    <dbReference type="NCBI Taxonomy" id="1420917"/>
    <lineage>
        <taxon>Bacteria</taxon>
        <taxon>Pseudomonadati</taxon>
        <taxon>Pseudomonadota</taxon>
        <taxon>Gammaproteobacteria</taxon>
        <taxon>Pseudomonadales</taxon>
        <taxon>Marinobacteraceae</taxon>
        <taxon>Marinobacter</taxon>
    </lineage>
</organism>
<dbReference type="AlphaFoldDB" id="A0A1W6KFX3"/>
<dbReference type="Proteomes" id="UP000193100">
    <property type="component" value="Plasmid pSMR5"/>
</dbReference>
<sequence>MMNNPEHGQTRRMLNKNSKATGLNWSWEDFSEVITRLSEHYAETLPLGLPDQLKDTRLTIPERVALEEMGVNGELINSNCFVFRLDLWQEITTNNTFVLNKPIASLVPLAELESRTGFHCQPRIIWGLADFVYPIILPIIKRRVRTELLSEMEC</sequence>
<keyword evidence="1" id="KW-0614">Plasmid</keyword>
<proteinExistence type="predicted"/>